<dbReference type="EMBL" id="SLVV01000006">
    <property type="protein sequence ID" value="TCN25002.1"/>
    <property type="molecule type" value="Genomic_DNA"/>
</dbReference>
<protein>
    <submittedName>
        <fullName evidence="1">Uncharacterized protein</fullName>
    </submittedName>
</protein>
<name>A0A4R2BFA4_9BACI</name>
<gene>
    <name evidence="1" type="ORF">EV146_106204</name>
</gene>
<reference evidence="1 2" key="1">
    <citation type="journal article" date="2015" name="Stand. Genomic Sci.">
        <title>Genomic Encyclopedia of Bacterial and Archaeal Type Strains, Phase III: the genomes of soil and plant-associated and newly described type strains.</title>
        <authorList>
            <person name="Whitman W.B."/>
            <person name="Woyke T."/>
            <person name="Klenk H.P."/>
            <person name="Zhou Y."/>
            <person name="Lilburn T.G."/>
            <person name="Beck B.J."/>
            <person name="De Vos P."/>
            <person name="Vandamme P."/>
            <person name="Eisen J.A."/>
            <person name="Garrity G."/>
            <person name="Hugenholtz P."/>
            <person name="Kyrpides N.C."/>
        </authorList>
    </citation>
    <scope>NUCLEOTIDE SEQUENCE [LARGE SCALE GENOMIC DNA]</scope>
    <source>
        <strain evidence="1 2">CV53</strain>
    </source>
</reference>
<accession>A0A4R2BFA4</accession>
<proteinExistence type="predicted"/>
<keyword evidence="2" id="KW-1185">Reference proteome</keyword>
<dbReference type="Proteomes" id="UP000295689">
    <property type="component" value="Unassembled WGS sequence"/>
</dbReference>
<evidence type="ECO:0000313" key="1">
    <source>
        <dbReference type="EMBL" id="TCN25002.1"/>
    </source>
</evidence>
<dbReference type="AlphaFoldDB" id="A0A4R2BFA4"/>
<dbReference type="RefSeq" id="WP_132006324.1">
    <property type="nucleotide sequence ID" value="NZ_JABUHM010000004.1"/>
</dbReference>
<organism evidence="1 2">
    <name type="scientific">Mesobacillus foraminis</name>
    <dbReference type="NCBI Taxonomy" id="279826"/>
    <lineage>
        <taxon>Bacteria</taxon>
        <taxon>Bacillati</taxon>
        <taxon>Bacillota</taxon>
        <taxon>Bacilli</taxon>
        <taxon>Bacillales</taxon>
        <taxon>Bacillaceae</taxon>
        <taxon>Mesobacillus</taxon>
    </lineage>
</organism>
<comment type="caution">
    <text evidence="1">The sequence shown here is derived from an EMBL/GenBank/DDBJ whole genome shotgun (WGS) entry which is preliminary data.</text>
</comment>
<sequence>MGKNDSINHSSAVVLLEKGLAGSEEWIPPFKDFRFKVRDLIINTTYISVRKGSLTPYKFASNCAIKCRSEILAGSQSPCLYDGHSLFQKGLSFPEGFGA</sequence>
<evidence type="ECO:0000313" key="2">
    <source>
        <dbReference type="Proteomes" id="UP000295689"/>
    </source>
</evidence>